<feature type="domain" description="Helicase ATP-binding" evidence="5">
    <location>
        <begin position="48"/>
        <end position="216"/>
    </location>
</feature>
<dbReference type="InterPro" id="IPR057342">
    <property type="entry name" value="DEXDc_RapA"/>
</dbReference>
<dbReference type="InterPro" id="IPR027417">
    <property type="entry name" value="P-loop_NTPase"/>
</dbReference>
<dbReference type="SUPFAM" id="SSF52540">
    <property type="entry name" value="P-loop containing nucleoside triphosphate hydrolases"/>
    <property type="match status" value="2"/>
</dbReference>
<evidence type="ECO:0000256" key="3">
    <source>
        <dbReference type="ARBA" id="ARBA00022806"/>
    </source>
</evidence>
<dbReference type="GO" id="GO:0016787">
    <property type="term" value="F:hydrolase activity"/>
    <property type="evidence" value="ECO:0007669"/>
    <property type="project" value="UniProtKB-KW"/>
</dbReference>
<sequence>MTEYLPIQAHYHAHRLTVAGTAEDAFTRSLTSARVEMNPHQVDAALFALKSPYAKGVLLADEVGLGKTIEAGLVISQKWAEHKQRILLVVPASLRKQWQQELFEKFSIKSHILEAKTYNDMKKAGQHRPFEVGGGVVICSYEFAARKADDIRRPKWDLVIFDEAHRLRNVHRKNTAKGAKALKQATEGFFKILLTATPLQNSLMELFGIVSMIDDTHFGGENAFRAQYAGAAATPASQEILRERLKPICNRTLRRQVQEAGHINFRQRHAVTFQFEPYDEETTLYEMLSEYLQDTGTIAYGGRNNALVVLQARKMLGSSTRAVARYLETLLERLRSKQRATPDMTDDLEDAFEEDRETLDDEEEFDEEPIDPAKLAAEIAHVEAMRDLAARIGSNAKGEKLVQNLPDVLDQIRDKGGKRKAVIFTESVRTQNYLRDLLTANGYAGQIVLMNGSNNDDESKEIYAAWKQRHAGTDRISGSKTADMKAAIVEAFRSDDKAILIATESGAEGINLQFCSLLINYDLPWNPQRVEQRIGRCHRYGQLVDVTVVNMLNMKNRAEARIHELLEQKLHLFEGVFGSSDEVLGILTDGIDFEKEVLRIVQSCRSADEADREFDELTARIQDSIDADLAVARAKVLENMDADVVAKLHRRNEALAQILPEFKQRLLMVAKAELPEADFPAPDSESFGWDGKQWTTKWPLADENDWQFFRVNEGLGSDLIERAKARASNDGAEVVRFDPANYPYAGQLGGVVELAGQSGWMRAFKAIMPTPGSEREEIIVVGETDAGELVRPAVCDKMMMAPAQSDGRLTEGVPHDRLAQLQDFEFGHFSERMKQENYAWLIEEEERLGRYARDMEIEIEAQIATLDEELKDLNRQKLSPHLGMEEKVAVMRDIRKKEAARDELKMSQFEAKKKIGKEINERLDEFSDLLDRQPRVEELFTLRWSIA</sequence>
<keyword evidence="4" id="KW-0067">ATP-binding</keyword>
<dbReference type="InterPro" id="IPR038718">
    <property type="entry name" value="SNF2-like_sf"/>
</dbReference>
<dbReference type="PROSITE" id="PS51194">
    <property type="entry name" value="HELICASE_CTER"/>
    <property type="match status" value="1"/>
</dbReference>
<evidence type="ECO:0000256" key="4">
    <source>
        <dbReference type="ARBA" id="ARBA00022840"/>
    </source>
</evidence>
<dbReference type="SMART" id="SM00487">
    <property type="entry name" value="DEXDc"/>
    <property type="match status" value="1"/>
</dbReference>
<dbReference type="InterPro" id="IPR001650">
    <property type="entry name" value="Helicase_C-like"/>
</dbReference>
<dbReference type="OrthoDB" id="9814088at2"/>
<dbReference type="PROSITE" id="PS51192">
    <property type="entry name" value="HELICASE_ATP_BIND_1"/>
    <property type="match status" value="1"/>
</dbReference>
<evidence type="ECO:0000259" key="5">
    <source>
        <dbReference type="PROSITE" id="PS51192"/>
    </source>
</evidence>
<dbReference type="InterPro" id="IPR014001">
    <property type="entry name" value="Helicase_ATP-bd"/>
</dbReference>
<dbReference type="CDD" id="cd18011">
    <property type="entry name" value="DEXDc_RapA"/>
    <property type="match status" value="1"/>
</dbReference>
<dbReference type="AlphaFoldDB" id="A0A1S1HGR8"/>
<dbReference type="Pfam" id="PF00271">
    <property type="entry name" value="Helicase_C"/>
    <property type="match status" value="1"/>
</dbReference>
<dbReference type="PANTHER" id="PTHR10799">
    <property type="entry name" value="SNF2/RAD54 HELICASE FAMILY"/>
    <property type="match status" value="1"/>
</dbReference>
<organism evidence="7 8">
    <name type="scientific">Edaphosphingomonas haloaromaticamans</name>
    <dbReference type="NCBI Taxonomy" id="653954"/>
    <lineage>
        <taxon>Bacteria</taxon>
        <taxon>Pseudomonadati</taxon>
        <taxon>Pseudomonadota</taxon>
        <taxon>Alphaproteobacteria</taxon>
        <taxon>Sphingomonadales</taxon>
        <taxon>Rhizorhabdaceae</taxon>
        <taxon>Edaphosphingomonas</taxon>
    </lineage>
</organism>
<dbReference type="RefSeq" id="WP_070934151.1">
    <property type="nucleotide sequence ID" value="NZ_MIPT01000001.1"/>
</dbReference>
<proteinExistence type="predicted"/>
<evidence type="ECO:0000259" key="6">
    <source>
        <dbReference type="PROSITE" id="PS51194"/>
    </source>
</evidence>
<dbReference type="CDD" id="cd18793">
    <property type="entry name" value="SF2_C_SNF"/>
    <property type="match status" value="1"/>
</dbReference>
<protein>
    <submittedName>
        <fullName evidence="7">RNA polymerase-associated protein RapA</fullName>
        <ecNumber evidence="7">3.6.4.-</ecNumber>
    </submittedName>
</protein>
<dbReference type="Proteomes" id="UP000179467">
    <property type="component" value="Unassembled WGS sequence"/>
</dbReference>
<name>A0A1S1HGR8_9SPHN</name>
<evidence type="ECO:0000313" key="7">
    <source>
        <dbReference type="EMBL" id="OHT20681.1"/>
    </source>
</evidence>
<reference evidence="7 8" key="1">
    <citation type="submission" date="2016-09" db="EMBL/GenBank/DDBJ databases">
        <title>Metabolic pathway, cell adaptation mechanisms and a novel monoxygenase revealed through proteogenomic-transcription analysis of a Sphingomonas haloaromaticamans strain degrading the fungicide ortho-phenylphenol.</title>
        <authorList>
            <person name="Perruchon C."/>
            <person name="Papadopoulou E.S."/>
            <person name="Rousidou C."/>
            <person name="Vasileiadis S."/>
            <person name="Tanou G."/>
            <person name="Amoutzias G."/>
            <person name="Molassiotis A."/>
            <person name="Karpouzas D.G."/>
        </authorList>
    </citation>
    <scope>NUCLEOTIDE SEQUENCE [LARGE SCALE GENOMIC DNA]</scope>
    <source>
        <strain evidence="7 8">P3</strain>
    </source>
</reference>
<keyword evidence="1" id="KW-0547">Nucleotide-binding</keyword>
<accession>A0A1S1HGR8</accession>
<dbReference type="InterPro" id="IPR000330">
    <property type="entry name" value="SNF2_N"/>
</dbReference>
<evidence type="ECO:0000256" key="2">
    <source>
        <dbReference type="ARBA" id="ARBA00022801"/>
    </source>
</evidence>
<evidence type="ECO:0000256" key="1">
    <source>
        <dbReference type="ARBA" id="ARBA00022741"/>
    </source>
</evidence>
<feature type="domain" description="Helicase C-terminal" evidence="6">
    <location>
        <begin position="404"/>
        <end position="584"/>
    </location>
</feature>
<dbReference type="GO" id="GO:0004386">
    <property type="term" value="F:helicase activity"/>
    <property type="evidence" value="ECO:0007669"/>
    <property type="project" value="UniProtKB-KW"/>
</dbReference>
<dbReference type="InterPro" id="IPR049730">
    <property type="entry name" value="SNF2/RAD54-like_C"/>
</dbReference>
<keyword evidence="2 7" id="KW-0378">Hydrolase</keyword>
<dbReference type="Gene3D" id="3.40.50.10810">
    <property type="entry name" value="Tandem AAA-ATPase domain"/>
    <property type="match status" value="1"/>
</dbReference>
<dbReference type="SMART" id="SM00490">
    <property type="entry name" value="HELICc"/>
    <property type="match status" value="1"/>
</dbReference>
<evidence type="ECO:0000313" key="8">
    <source>
        <dbReference type="Proteomes" id="UP000179467"/>
    </source>
</evidence>
<dbReference type="Pfam" id="PF00176">
    <property type="entry name" value="SNF2-rel_dom"/>
    <property type="match status" value="1"/>
</dbReference>
<dbReference type="GO" id="GO:0005524">
    <property type="term" value="F:ATP binding"/>
    <property type="evidence" value="ECO:0007669"/>
    <property type="project" value="UniProtKB-KW"/>
</dbReference>
<keyword evidence="8" id="KW-1185">Reference proteome</keyword>
<gene>
    <name evidence="7" type="primary">rapA</name>
    <name evidence="7" type="ORF">BHE75_02681</name>
</gene>
<dbReference type="EC" id="3.6.4.-" evidence="7"/>
<dbReference type="Gene3D" id="3.40.50.300">
    <property type="entry name" value="P-loop containing nucleotide triphosphate hydrolases"/>
    <property type="match status" value="1"/>
</dbReference>
<comment type="caution">
    <text evidence="7">The sequence shown here is derived from an EMBL/GenBank/DDBJ whole genome shotgun (WGS) entry which is preliminary data.</text>
</comment>
<dbReference type="EMBL" id="MIPT01000001">
    <property type="protein sequence ID" value="OHT20681.1"/>
    <property type="molecule type" value="Genomic_DNA"/>
</dbReference>
<keyword evidence="3" id="KW-0347">Helicase</keyword>